<accession>A0A7G5XC85</accession>
<reference evidence="3" key="1">
    <citation type="submission" date="2020-08" db="EMBL/GenBank/DDBJ databases">
        <title>Lacibacter sp. S13-6-6 genome sequencing.</title>
        <authorList>
            <person name="Jin L."/>
        </authorList>
    </citation>
    <scope>NUCLEOTIDE SEQUENCE [LARGE SCALE GENOMIC DNA]</scope>
    <source>
        <strain evidence="3">S13-6-6</strain>
    </source>
</reference>
<keyword evidence="1" id="KW-0472">Membrane</keyword>
<feature type="transmembrane region" description="Helical" evidence="1">
    <location>
        <begin position="12"/>
        <end position="32"/>
    </location>
</feature>
<dbReference type="KEGG" id="lacs:H4075_13455"/>
<dbReference type="AlphaFoldDB" id="A0A7G5XC85"/>
<evidence type="ECO:0000313" key="3">
    <source>
        <dbReference type="Proteomes" id="UP000515344"/>
    </source>
</evidence>
<proteinExistence type="predicted"/>
<dbReference type="RefSeq" id="WP_182801353.1">
    <property type="nucleotide sequence ID" value="NZ_CP060007.1"/>
</dbReference>
<gene>
    <name evidence="2" type="ORF">H4075_13455</name>
</gene>
<keyword evidence="1" id="KW-1133">Transmembrane helix</keyword>
<feature type="transmembrane region" description="Helical" evidence="1">
    <location>
        <begin position="44"/>
        <end position="61"/>
    </location>
</feature>
<keyword evidence="1" id="KW-0812">Transmembrane</keyword>
<evidence type="ECO:0000313" key="2">
    <source>
        <dbReference type="EMBL" id="QNA43088.1"/>
    </source>
</evidence>
<organism evidence="2 3">
    <name type="scientific">Lacibacter sediminis</name>
    <dbReference type="NCBI Taxonomy" id="2760713"/>
    <lineage>
        <taxon>Bacteria</taxon>
        <taxon>Pseudomonadati</taxon>
        <taxon>Bacteroidota</taxon>
        <taxon>Chitinophagia</taxon>
        <taxon>Chitinophagales</taxon>
        <taxon>Chitinophagaceae</taxon>
        <taxon>Lacibacter</taxon>
    </lineage>
</organism>
<dbReference type="Proteomes" id="UP000515344">
    <property type="component" value="Chromosome"/>
</dbReference>
<evidence type="ECO:0000256" key="1">
    <source>
        <dbReference type="SAM" id="Phobius"/>
    </source>
</evidence>
<sequence>MMRNKSKKWMAFIPLLIIAAVFGFGWLVMFLWNTALVPATGFNMISFWQAIGILLLSKILFSGFGGKGKHRGGPGWKQNWSTMTDEEKARFKQEWWKRCGHYPTEKETTTTVETKQGAE</sequence>
<dbReference type="EMBL" id="CP060007">
    <property type="protein sequence ID" value="QNA43088.1"/>
    <property type="molecule type" value="Genomic_DNA"/>
</dbReference>
<keyword evidence="3" id="KW-1185">Reference proteome</keyword>
<name>A0A7G5XC85_9BACT</name>
<protein>
    <submittedName>
        <fullName evidence="2">Uncharacterized protein</fullName>
    </submittedName>
</protein>